<keyword evidence="4" id="KW-1185">Reference proteome</keyword>
<keyword evidence="2" id="KW-0449">Lipoprotein</keyword>
<comment type="subcellular location">
    <subcellularLocation>
        <location evidence="2">Cell outer membrane</location>
        <topology evidence="2">Lipid-anchor</topology>
    </subcellularLocation>
</comment>
<accession>A0A379LN17</accession>
<evidence type="ECO:0000256" key="2">
    <source>
        <dbReference type="RuleBase" id="RU362097"/>
    </source>
</evidence>
<gene>
    <name evidence="3" type="primary">ttgC</name>
    <name evidence="3" type="ORF">NCTC10526_02358</name>
</gene>
<dbReference type="Proteomes" id="UP000254123">
    <property type="component" value="Unassembled WGS sequence"/>
</dbReference>
<dbReference type="Gene3D" id="1.20.1600.10">
    <property type="entry name" value="Outer membrane efflux proteins (OEP)"/>
    <property type="match status" value="1"/>
</dbReference>
<dbReference type="InterPro" id="IPR003423">
    <property type="entry name" value="OMP_efflux"/>
</dbReference>
<dbReference type="STRING" id="1123034.GCA_000685805_00728"/>
<evidence type="ECO:0000313" key="4">
    <source>
        <dbReference type="Proteomes" id="UP000254123"/>
    </source>
</evidence>
<sequence>MHSLTKIATLSTLTLFISACQTPQTTQVERTSEVPIPASFDKAKAAQGSQQISQWWQNWHDPLLSQLINQGLQNSYDIRIAESNLKEAMAISRLANANLGPQAGVGGSAGVGTGSIEPSKDGKLYDFIRPIPGASNLYDRRDIDAAYANVGFSASWEPDIFGQKQSDIDAANYAVMGMQEKVYGAQLLVSNQIAEHYLAARAAEQREQIANQNLETLLRYQRYVKGRFNAGHVTIEEVNNIASKLNAARAKKSTFQAEREAHVRSIAVLIGQVPQSFELPRSTIDVLEHQPEAPSGQTPQGLLERRPDIRAYASQIKAYSAKLASAEADLLPRFSINFLGQGGRIEIDSDVPALKGWGSLLSVGINVPIFTNGRIQANIDSADSRLQTALLQYDQSILQALGEVDSAYQAHQALKQQNTLLNTAEQQARKRVSDSEKLFRYGNKTLDNALDAQIELQQLQERRIDSKLARANMLLNIYKSLGGGWDNTKSVS</sequence>
<protein>
    <submittedName>
        <fullName evidence="3">Probable efflux pump outer membrane protein ttgC</fullName>
    </submittedName>
</protein>
<dbReference type="PANTHER" id="PTHR30203">
    <property type="entry name" value="OUTER MEMBRANE CATION EFFLUX PROTEIN"/>
    <property type="match status" value="1"/>
</dbReference>
<dbReference type="PANTHER" id="PTHR30203:SF29">
    <property type="entry name" value="PROTEIN CYAE"/>
    <property type="match status" value="1"/>
</dbReference>
<dbReference type="GO" id="GO:0009279">
    <property type="term" value="C:cell outer membrane"/>
    <property type="evidence" value="ECO:0007669"/>
    <property type="project" value="UniProtKB-SubCell"/>
</dbReference>
<evidence type="ECO:0000313" key="3">
    <source>
        <dbReference type="EMBL" id="SUD91978.1"/>
    </source>
</evidence>
<dbReference type="GO" id="GO:0015562">
    <property type="term" value="F:efflux transmembrane transporter activity"/>
    <property type="evidence" value="ECO:0007669"/>
    <property type="project" value="InterPro"/>
</dbReference>
<organism evidence="3 4">
    <name type="scientific">Psychrobacter phenylpyruvicus</name>
    <dbReference type="NCBI Taxonomy" id="29432"/>
    <lineage>
        <taxon>Bacteria</taxon>
        <taxon>Pseudomonadati</taxon>
        <taxon>Pseudomonadota</taxon>
        <taxon>Gammaproteobacteria</taxon>
        <taxon>Moraxellales</taxon>
        <taxon>Moraxellaceae</taxon>
        <taxon>Psychrobacter</taxon>
    </lineage>
</organism>
<keyword evidence="2" id="KW-1134">Transmembrane beta strand</keyword>
<comment type="similarity">
    <text evidence="1 2">Belongs to the outer membrane factor (OMF) (TC 1.B.17) family.</text>
</comment>
<proteinExistence type="inferred from homology"/>
<dbReference type="InterPro" id="IPR010131">
    <property type="entry name" value="MdtP/NodT-like"/>
</dbReference>
<dbReference type="AlphaFoldDB" id="A0A379LN17"/>
<dbReference type="Gene3D" id="2.20.200.10">
    <property type="entry name" value="Outer membrane efflux proteins (OEP)"/>
    <property type="match status" value="1"/>
</dbReference>
<dbReference type="EMBL" id="UGVC01000001">
    <property type="protein sequence ID" value="SUD91978.1"/>
    <property type="molecule type" value="Genomic_DNA"/>
</dbReference>
<dbReference type="Pfam" id="PF02321">
    <property type="entry name" value="OEP"/>
    <property type="match status" value="2"/>
</dbReference>
<keyword evidence="2" id="KW-0812">Transmembrane</keyword>
<keyword evidence="2" id="KW-0472">Membrane</keyword>
<keyword evidence="2" id="KW-0564">Palmitate</keyword>
<dbReference type="NCBIfam" id="TIGR01845">
    <property type="entry name" value="outer_NodT"/>
    <property type="match status" value="1"/>
</dbReference>
<dbReference type="RefSeq" id="WP_051584349.1">
    <property type="nucleotide sequence ID" value="NZ_CAJHAQ010000001.1"/>
</dbReference>
<dbReference type="SUPFAM" id="SSF56954">
    <property type="entry name" value="Outer membrane efflux proteins (OEP)"/>
    <property type="match status" value="1"/>
</dbReference>
<dbReference type="PROSITE" id="PS51257">
    <property type="entry name" value="PROKAR_LIPOPROTEIN"/>
    <property type="match status" value="1"/>
</dbReference>
<evidence type="ECO:0000256" key="1">
    <source>
        <dbReference type="ARBA" id="ARBA00007613"/>
    </source>
</evidence>
<reference evidence="3 4" key="1">
    <citation type="submission" date="2018-06" db="EMBL/GenBank/DDBJ databases">
        <authorList>
            <consortium name="Pathogen Informatics"/>
            <person name="Doyle S."/>
        </authorList>
    </citation>
    <scope>NUCLEOTIDE SEQUENCE [LARGE SCALE GENOMIC DNA]</scope>
    <source>
        <strain evidence="3 4">NCTC10526</strain>
    </source>
</reference>
<name>A0A379LN17_9GAMM</name>